<sequence>MQGNSATAVFEAFCSIEHLDHHIYNSVRDGKSAHLHHNRQFKLRFRPFSLTPTTLEPIPPCAAQPVLQKLRHWLPIMSCWYLTPYSASFKHFPSHSYFSEDESCKSRPPSGSWVL</sequence>
<reference evidence="1" key="1">
    <citation type="journal article" date="2023" name="G3 (Bethesda)">
        <title>A reference genome for the long-term kleptoplast-retaining sea slug Elysia crispata morphotype clarki.</title>
        <authorList>
            <person name="Eastman K.E."/>
            <person name="Pendleton A.L."/>
            <person name="Shaikh M.A."/>
            <person name="Suttiyut T."/>
            <person name="Ogas R."/>
            <person name="Tomko P."/>
            <person name="Gavelis G."/>
            <person name="Widhalm J.R."/>
            <person name="Wisecaver J.H."/>
        </authorList>
    </citation>
    <scope>NUCLEOTIDE SEQUENCE</scope>
    <source>
        <strain evidence="1">ECLA1</strain>
    </source>
</reference>
<organism evidence="1 2">
    <name type="scientific">Elysia crispata</name>
    <name type="common">lettuce slug</name>
    <dbReference type="NCBI Taxonomy" id="231223"/>
    <lineage>
        <taxon>Eukaryota</taxon>
        <taxon>Metazoa</taxon>
        <taxon>Spiralia</taxon>
        <taxon>Lophotrochozoa</taxon>
        <taxon>Mollusca</taxon>
        <taxon>Gastropoda</taxon>
        <taxon>Heterobranchia</taxon>
        <taxon>Euthyneura</taxon>
        <taxon>Panpulmonata</taxon>
        <taxon>Sacoglossa</taxon>
        <taxon>Placobranchoidea</taxon>
        <taxon>Plakobranchidae</taxon>
        <taxon>Elysia</taxon>
    </lineage>
</organism>
<protein>
    <submittedName>
        <fullName evidence="1">Uncharacterized protein</fullName>
    </submittedName>
</protein>
<proteinExistence type="predicted"/>
<keyword evidence="2" id="KW-1185">Reference proteome</keyword>
<dbReference type="Proteomes" id="UP001283361">
    <property type="component" value="Unassembled WGS sequence"/>
</dbReference>
<evidence type="ECO:0000313" key="2">
    <source>
        <dbReference type="Proteomes" id="UP001283361"/>
    </source>
</evidence>
<accession>A0AAE1E3F8</accession>
<name>A0AAE1E3F8_9GAST</name>
<evidence type="ECO:0000313" key="1">
    <source>
        <dbReference type="EMBL" id="KAK3791458.1"/>
    </source>
</evidence>
<gene>
    <name evidence="1" type="ORF">RRG08_046610</name>
</gene>
<comment type="caution">
    <text evidence="1">The sequence shown here is derived from an EMBL/GenBank/DDBJ whole genome shotgun (WGS) entry which is preliminary data.</text>
</comment>
<dbReference type="EMBL" id="JAWDGP010001472">
    <property type="protein sequence ID" value="KAK3791458.1"/>
    <property type="molecule type" value="Genomic_DNA"/>
</dbReference>
<dbReference type="AlphaFoldDB" id="A0AAE1E3F8"/>